<name>A0A1E1IZH9_LEIGU</name>
<dbReference type="Pfam" id="PF05057">
    <property type="entry name" value="DUF676"/>
    <property type="match status" value="1"/>
</dbReference>
<feature type="compositionally biased region" description="Polar residues" evidence="1">
    <location>
        <begin position="230"/>
        <end position="241"/>
    </location>
</feature>
<dbReference type="PANTHER" id="PTHR12482:SF62">
    <property type="entry name" value="LIPASE ROG1-RELATED"/>
    <property type="match status" value="1"/>
</dbReference>
<dbReference type="PROSITE" id="PS00197">
    <property type="entry name" value="2FE2S_FER_1"/>
    <property type="match status" value="1"/>
</dbReference>
<feature type="region of interest" description="Disordered" evidence="1">
    <location>
        <begin position="693"/>
        <end position="712"/>
    </location>
</feature>
<sequence length="915" mass="98610">MLRSLFKSCVSSSSTPQDTFKRVHAGLANPPLSSSSAADSSAATLPQSRIVDPYHFIVCQHGVLGSAADFENVIVDLFVKYEVGVLDTTEMVSAAVRSEAMHAAKRGMPARGQLSGSTPPIYSTAGPEYRSSGIPPSACVSLECIPGTCGTCHTVLSSPSSAPPVSGCKMSMSSSTNGYVMPSTELQEVPWTTAGARAVAAQQQHPQPAAFVRDIADGADSASGLHEVAPSSNSDNALTSEQRARRAAYKDTYRLHIEYPSNMKGRLYRSGNLQCFSPGSNEYLRTYAGTQICARRMLEEVVPALHTWLDEVESKEQQRRANWAVYARKVGTDDAARLSAEAAAPLPICLSLMAHSFGGIIQREFLYLLLVDQAEMRGSCARLFDSIVTLRQRLQRLHVTFENFLTVATPHCGAGECLWWPIYFGAWCLARMNLCQTYDELILSDVNRILQRRLLDEPHLRVLQFFRRRVLFANTHRDIFAGFGTCSLIFENVRTDHTKFIGVAPRMAHCAAAFASETMEVSRAILLRSFEESEEDEAHGPGSDGWCSTQRSAPVRARTYTLDDLISVPAPSSAAAATMEHQASHSSANKYLETPVSVMMGNSDNSDFLTETPRPQATSSSVFGLTTSSTPGLSSYSQSPMPDSTTARRKQPSAFAASLTIGRTAPARAKATVRVENVAVLWAKLIDGGDVTPDSASGSTTSVPSTAGSLLPRPSSILSQHGGSISSLSPLSYFIHGGSGAPAWSDSRDLDDIGLMTPPRCSRRAVASLLCDPRWASEHVRNVAFAAHAEVRGWLWTSTTPQRGETSVLGESSVDVAMTAEGVMGFSDCTSLAVLASSPAAQLVISGAEADVPQYRRAPRAIAATLRQKLSWRVRAIRLKSILPSGHVACLGNWAFFGRSPSVVQAVAEEMLIIL</sequence>
<dbReference type="InterPro" id="IPR044294">
    <property type="entry name" value="Lipase-like"/>
</dbReference>
<reference evidence="3" key="1">
    <citation type="submission" date="2012-08" db="EMBL/GenBank/DDBJ databases">
        <title>Comparative genomics of metastatic and non-metastatic Leishmania guyanensis provides insights into polygenic factors involved in Leishmania RNA virus infection.</title>
        <authorList>
            <person name="Smith D."/>
            <person name="Hertz-Fowler C."/>
            <person name="Martin R."/>
            <person name="Dickens N."/>
            <person name="Fasel N."/>
            <person name="Falquet L."/>
            <person name="Beverley S."/>
            <person name="Zangger H."/>
            <person name="Calderon-Copete S."/>
            <person name="Mottram J."/>
            <person name="Xenarios I."/>
        </authorList>
    </citation>
    <scope>NUCLEOTIDE SEQUENCE</scope>
    <source>
        <strain evidence="3">MHOM/BR/75/M4147/SSU:IR2SAT-LUC</strain>
    </source>
</reference>
<evidence type="ECO:0000259" key="2">
    <source>
        <dbReference type="Pfam" id="PF05057"/>
    </source>
</evidence>
<dbReference type="EMBL" id="CALQ01000934">
    <property type="protein sequence ID" value="CCM15812.1"/>
    <property type="molecule type" value="Genomic_DNA"/>
</dbReference>
<organism evidence="3">
    <name type="scientific">Leishmania guyanensis</name>
    <dbReference type="NCBI Taxonomy" id="5670"/>
    <lineage>
        <taxon>Eukaryota</taxon>
        <taxon>Discoba</taxon>
        <taxon>Euglenozoa</taxon>
        <taxon>Kinetoplastea</taxon>
        <taxon>Metakinetoplastina</taxon>
        <taxon>Trypanosomatida</taxon>
        <taxon>Trypanosomatidae</taxon>
        <taxon>Leishmaniinae</taxon>
        <taxon>Leishmania</taxon>
        <taxon>Leishmania guyanensis species complex</taxon>
    </lineage>
</organism>
<feature type="compositionally biased region" description="Polar residues" evidence="1">
    <location>
        <begin position="602"/>
        <end position="623"/>
    </location>
</feature>
<dbReference type="PANTHER" id="PTHR12482">
    <property type="entry name" value="LIPASE ROG1-RELATED-RELATED"/>
    <property type="match status" value="1"/>
</dbReference>
<dbReference type="InterPro" id="IPR007751">
    <property type="entry name" value="DUF676_lipase-like"/>
</dbReference>
<proteinExistence type="predicted"/>
<feature type="domain" description="DUF676" evidence="2">
    <location>
        <begin position="350"/>
        <end position="485"/>
    </location>
</feature>
<dbReference type="AlphaFoldDB" id="A0A1E1IZH9"/>
<feature type="compositionally biased region" description="Polar residues" evidence="1">
    <location>
        <begin position="694"/>
        <end position="708"/>
    </location>
</feature>
<dbReference type="InterPro" id="IPR006058">
    <property type="entry name" value="2Fe2S_fd_BS"/>
</dbReference>
<feature type="compositionally biased region" description="Low complexity" evidence="1">
    <location>
        <begin position="624"/>
        <end position="640"/>
    </location>
</feature>
<feature type="region of interest" description="Disordered" evidence="1">
    <location>
        <begin position="602"/>
        <end position="651"/>
    </location>
</feature>
<dbReference type="GO" id="GO:0051537">
    <property type="term" value="F:2 iron, 2 sulfur cluster binding"/>
    <property type="evidence" value="ECO:0007669"/>
    <property type="project" value="InterPro"/>
</dbReference>
<feature type="region of interest" description="Disordered" evidence="1">
    <location>
        <begin position="222"/>
        <end position="241"/>
    </location>
</feature>
<protein>
    <recommendedName>
        <fullName evidence="2">DUF676 domain-containing protein</fullName>
    </recommendedName>
</protein>
<gene>
    <name evidence="3" type="primary">LgM4147LRVhigh.23.01080.02050</name>
    <name evidence="3" type="ORF">BN36_2333270</name>
</gene>
<evidence type="ECO:0000256" key="1">
    <source>
        <dbReference type="SAM" id="MobiDB-lite"/>
    </source>
</evidence>
<accession>A0A1E1IZH9</accession>
<evidence type="ECO:0000313" key="3">
    <source>
        <dbReference type="EMBL" id="CCM15812.1"/>
    </source>
</evidence>